<evidence type="ECO:0000313" key="2">
    <source>
        <dbReference type="Proteomes" id="UP000252519"/>
    </source>
</evidence>
<protein>
    <submittedName>
        <fullName evidence="1">Uncharacterized protein</fullName>
    </submittedName>
</protein>
<dbReference type="EMBL" id="JOJR01000002">
    <property type="protein sequence ID" value="RCN53340.1"/>
    <property type="molecule type" value="Genomic_DNA"/>
</dbReference>
<sequence>MRLQTHWMKKYANVRTEIECSKSEAINTVYMLESDEQCARMDSKGADNQFSFLFCQWASWIHERDPQPDAVELTSGETQTERLHAKFYEMGNSSMILYSPGPLEPDDEYFAALTSYLKLFEYDPFQCCPLSVMDCYGNTQHLAFLRTPVDMLNKAIAEGTEPSQNCGESQSKEVKKRRRYGGFDQWWMLTSEQKRIVQLQEYGDSVWEMAKLNYDYKELSKAL</sequence>
<dbReference type="AlphaFoldDB" id="A0A368HD57"/>
<gene>
    <name evidence="1" type="ORF">ANCCAN_00403</name>
</gene>
<organism evidence="1 2">
    <name type="scientific">Ancylostoma caninum</name>
    <name type="common">Dog hookworm</name>
    <dbReference type="NCBI Taxonomy" id="29170"/>
    <lineage>
        <taxon>Eukaryota</taxon>
        <taxon>Metazoa</taxon>
        <taxon>Ecdysozoa</taxon>
        <taxon>Nematoda</taxon>
        <taxon>Chromadorea</taxon>
        <taxon>Rhabditida</taxon>
        <taxon>Rhabditina</taxon>
        <taxon>Rhabditomorpha</taxon>
        <taxon>Strongyloidea</taxon>
        <taxon>Ancylostomatidae</taxon>
        <taxon>Ancylostomatinae</taxon>
        <taxon>Ancylostoma</taxon>
    </lineage>
</organism>
<keyword evidence="2" id="KW-1185">Reference proteome</keyword>
<accession>A0A368HD57</accession>
<name>A0A368HD57_ANCCA</name>
<evidence type="ECO:0000313" key="1">
    <source>
        <dbReference type="EMBL" id="RCN53340.1"/>
    </source>
</evidence>
<reference evidence="1 2" key="1">
    <citation type="submission" date="2014-10" db="EMBL/GenBank/DDBJ databases">
        <title>Draft genome of the hookworm Ancylostoma caninum.</title>
        <authorList>
            <person name="Mitreva M."/>
        </authorList>
    </citation>
    <scope>NUCLEOTIDE SEQUENCE [LARGE SCALE GENOMIC DNA]</scope>
    <source>
        <strain evidence="1 2">Baltimore</strain>
    </source>
</reference>
<proteinExistence type="predicted"/>
<comment type="caution">
    <text evidence="1">The sequence shown here is derived from an EMBL/GenBank/DDBJ whole genome shotgun (WGS) entry which is preliminary data.</text>
</comment>
<dbReference type="OrthoDB" id="5832223at2759"/>
<dbReference type="Proteomes" id="UP000252519">
    <property type="component" value="Unassembled WGS sequence"/>
</dbReference>